<sequence length="285" mass="32848">MYTYIMEDRIRRTFFGADQHGWTVYYTLRDRDKLGIVIRSPQATVSLEDRLTAQEVQMTEVLRILRDQGAAISEMAASLTTEPSERQRLYPRLYEGNDRQGFASTKRQAGQSFGAVPQQRHTEVRDEGDQFDRQRQDQQGRQDRHPGQQRGDEGHVVYATAPAPVALASFEVALTSFELQLELDQWEFSFKYWDECLDPRDLEALWGNPEVSKQRIDAGEDRGQKVLLSRDPDGQPYLTQTEMTMLCSYLKKLSGSTLLFTVTILSKLFLKYSLPHIFTSSFKML</sequence>
<dbReference type="Proteomes" id="UP001417504">
    <property type="component" value="Unassembled WGS sequence"/>
</dbReference>
<name>A0AAP0PSX8_9MAGN</name>
<comment type="caution">
    <text evidence="2">The sequence shown here is derived from an EMBL/GenBank/DDBJ whole genome shotgun (WGS) entry which is preliminary data.</text>
</comment>
<evidence type="ECO:0000313" key="2">
    <source>
        <dbReference type="EMBL" id="KAK9155302.1"/>
    </source>
</evidence>
<gene>
    <name evidence="2" type="ORF">Sjap_002782</name>
</gene>
<dbReference type="PANTHER" id="PTHR37179">
    <property type="entry name" value="TRANSGLYCOSYLASE"/>
    <property type="match status" value="1"/>
</dbReference>
<evidence type="ECO:0000256" key="1">
    <source>
        <dbReference type="SAM" id="MobiDB-lite"/>
    </source>
</evidence>
<dbReference type="PANTHER" id="PTHR37179:SF1">
    <property type="entry name" value="TRANSGLYCOSYLASE"/>
    <property type="match status" value="1"/>
</dbReference>
<dbReference type="AlphaFoldDB" id="A0AAP0PSX8"/>
<feature type="region of interest" description="Disordered" evidence="1">
    <location>
        <begin position="105"/>
        <end position="152"/>
    </location>
</feature>
<keyword evidence="3" id="KW-1185">Reference proteome</keyword>
<dbReference type="EMBL" id="JBBNAE010000001">
    <property type="protein sequence ID" value="KAK9155302.1"/>
    <property type="molecule type" value="Genomic_DNA"/>
</dbReference>
<protein>
    <submittedName>
        <fullName evidence="2">Uncharacterized protein</fullName>
    </submittedName>
</protein>
<accession>A0AAP0PSX8</accession>
<organism evidence="2 3">
    <name type="scientific">Stephania japonica</name>
    <dbReference type="NCBI Taxonomy" id="461633"/>
    <lineage>
        <taxon>Eukaryota</taxon>
        <taxon>Viridiplantae</taxon>
        <taxon>Streptophyta</taxon>
        <taxon>Embryophyta</taxon>
        <taxon>Tracheophyta</taxon>
        <taxon>Spermatophyta</taxon>
        <taxon>Magnoliopsida</taxon>
        <taxon>Ranunculales</taxon>
        <taxon>Menispermaceae</taxon>
        <taxon>Menispermoideae</taxon>
        <taxon>Cissampelideae</taxon>
        <taxon>Stephania</taxon>
    </lineage>
</organism>
<proteinExistence type="predicted"/>
<evidence type="ECO:0000313" key="3">
    <source>
        <dbReference type="Proteomes" id="UP001417504"/>
    </source>
</evidence>
<feature type="compositionally biased region" description="Basic and acidic residues" evidence="1">
    <location>
        <begin position="120"/>
        <end position="152"/>
    </location>
</feature>
<reference evidence="2 3" key="1">
    <citation type="submission" date="2024-01" db="EMBL/GenBank/DDBJ databases">
        <title>Genome assemblies of Stephania.</title>
        <authorList>
            <person name="Yang L."/>
        </authorList>
    </citation>
    <scope>NUCLEOTIDE SEQUENCE [LARGE SCALE GENOMIC DNA]</scope>
    <source>
        <strain evidence="2">QJT</strain>
        <tissue evidence="2">Leaf</tissue>
    </source>
</reference>